<feature type="domain" description="Cadherin" evidence="9">
    <location>
        <begin position="1119"/>
        <end position="1217"/>
    </location>
</feature>
<dbReference type="Pfam" id="PF00028">
    <property type="entry name" value="Cadherin"/>
    <property type="match status" value="12"/>
</dbReference>
<keyword evidence="11" id="KW-1185">Reference proteome</keyword>
<keyword evidence="5" id="KW-0130">Cell adhesion</keyword>
<reference evidence="10 11" key="1">
    <citation type="submission" date="2022-05" db="EMBL/GenBank/DDBJ databases">
        <authorList>
            <consortium name="Genoscope - CEA"/>
            <person name="William W."/>
        </authorList>
    </citation>
    <scope>NUCLEOTIDE SEQUENCE [LARGE SCALE GENOMIC DNA]</scope>
</reference>
<comment type="caution">
    <text evidence="10">The sequence shown here is derived from an EMBL/GenBank/DDBJ whole genome shotgun (WGS) entry which is preliminary data.</text>
</comment>
<feature type="domain" description="Cadherin" evidence="9">
    <location>
        <begin position="1522"/>
        <end position="1628"/>
    </location>
</feature>
<keyword evidence="4 8" id="KW-0106">Calcium</keyword>
<keyword evidence="6" id="KW-1133">Transmembrane helix</keyword>
<evidence type="ECO:0000313" key="11">
    <source>
        <dbReference type="Proteomes" id="UP001159427"/>
    </source>
</evidence>
<evidence type="ECO:0000256" key="1">
    <source>
        <dbReference type="ARBA" id="ARBA00004370"/>
    </source>
</evidence>
<dbReference type="Gene3D" id="2.60.40.60">
    <property type="entry name" value="Cadherins"/>
    <property type="match status" value="18"/>
</dbReference>
<evidence type="ECO:0000313" key="10">
    <source>
        <dbReference type="EMBL" id="CAH3030335.1"/>
    </source>
</evidence>
<evidence type="ECO:0000259" key="9">
    <source>
        <dbReference type="PROSITE" id="PS50268"/>
    </source>
</evidence>
<dbReference type="SMART" id="SM00112">
    <property type="entry name" value="CA"/>
    <property type="match status" value="15"/>
</dbReference>
<keyword evidence="7" id="KW-0472">Membrane</keyword>
<evidence type="ECO:0000256" key="6">
    <source>
        <dbReference type="ARBA" id="ARBA00022989"/>
    </source>
</evidence>
<dbReference type="InterPro" id="IPR015919">
    <property type="entry name" value="Cadherin-like_sf"/>
</dbReference>
<feature type="domain" description="Cadherin" evidence="9">
    <location>
        <begin position="24"/>
        <end position="124"/>
    </location>
</feature>
<dbReference type="CDD" id="cd11304">
    <property type="entry name" value="Cadherin_repeat"/>
    <property type="match status" value="16"/>
</dbReference>
<evidence type="ECO:0000256" key="7">
    <source>
        <dbReference type="ARBA" id="ARBA00023136"/>
    </source>
</evidence>
<feature type="domain" description="Cadherin" evidence="9">
    <location>
        <begin position="1239"/>
        <end position="1321"/>
    </location>
</feature>
<feature type="domain" description="Cadherin" evidence="9">
    <location>
        <begin position="723"/>
        <end position="828"/>
    </location>
</feature>
<gene>
    <name evidence="10" type="ORF">PEVE_00037791</name>
</gene>
<feature type="domain" description="Cadherin" evidence="9">
    <location>
        <begin position="272"/>
        <end position="373"/>
    </location>
</feature>
<dbReference type="PRINTS" id="PR00205">
    <property type="entry name" value="CADHERIN"/>
</dbReference>
<feature type="domain" description="Cadherin" evidence="9">
    <location>
        <begin position="899"/>
        <end position="1016"/>
    </location>
</feature>
<keyword evidence="3" id="KW-0677">Repeat</keyword>
<dbReference type="InterPro" id="IPR002126">
    <property type="entry name" value="Cadherin-like_dom"/>
</dbReference>
<feature type="domain" description="Cadherin" evidence="9">
    <location>
        <begin position="1017"/>
        <end position="1118"/>
    </location>
</feature>
<dbReference type="SUPFAM" id="SSF49313">
    <property type="entry name" value="Cadherin-like"/>
    <property type="match status" value="18"/>
</dbReference>
<dbReference type="PANTHER" id="PTHR24025:SF31">
    <property type="entry name" value="NEURAL-CADHERIN"/>
    <property type="match status" value="1"/>
</dbReference>
<organism evidence="10 11">
    <name type="scientific">Porites evermanni</name>
    <dbReference type="NCBI Taxonomy" id="104178"/>
    <lineage>
        <taxon>Eukaryota</taxon>
        <taxon>Metazoa</taxon>
        <taxon>Cnidaria</taxon>
        <taxon>Anthozoa</taxon>
        <taxon>Hexacorallia</taxon>
        <taxon>Scleractinia</taxon>
        <taxon>Fungiina</taxon>
        <taxon>Poritidae</taxon>
        <taxon>Porites</taxon>
    </lineage>
</organism>
<evidence type="ECO:0000256" key="5">
    <source>
        <dbReference type="ARBA" id="ARBA00022889"/>
    </source>
</evidence>
<feature type="domain" description="Cadherin" evidence="9">
    <location>
        <begin position="1730"/>
        <end position="1802"/>
    </location>
</feature>
<keyword evidence="2" id="KW-0812">Transmembrane</keyword>
<dbReference type="PANTHER" id="PTHR24025">
    <property type="entry name" value="DESMOGLEIN FAMILY MEMBER"/>
    <property type="match status" value="1"/>
</dbReference>
<dbReference type="InterPro" id="IPR050971">
    <property type="entry name" value="Cadherin-domain_protein"/>
</dbReference>
<accession>A0ABN8MNJ8</accession>
<proteinExistence type="predicted"/>
<protein>
    <recommendedName>
        <fullName evidence="9">Cadherin domain-containing protein</fullName>
    </recommendedName>
</protein>
<feature type="domain" description="Cadherin" evidence="9">
    <location>
        <begin position="512"/>
        <end position="612"/>
    </location>
</feature>
<dbReference type="EMBL" id="CALNXI010000628">
    <property type="protein sequence ID" value="CAH3030335.1"/>
    <property type="molecule type" value="Genomic_DNA"/>
</dbReference>
<sequence length="1812" mass="201390">MSSPSQVVVMVTDENDNTPSPEFLQSSYWVSLPNDANIGTTVLTVKAYDLDEGDNAKITYKLSNDMFDVHPSKGVITLKQGFGSVTNRKYEFSVRATDQGTPNRQSAVSVSVSVHSLSFIPPKFVTSVYRTVVPENFSTGVMRLTVRAEKSVGVRSSIEYYIVGGDPQDRFSVGTRSGVFTLRKSLDYEKAKQHVLVVRAVQKGLSRRLKFGIFFSPRGGIISTTASLDRESKDLYILKVHAGEKGADPSMSSPSQVDVMVTDENDNTPSFDQHEYKVVVTENMGPISNLLCLAAYDPDAEQNGNITYSIISSTGPFSIDPAYGLLSVDKSLDYEQKQLHRLVVQAADNGVPSRKTRVTVEIVVQDANDVPVFSQAHYTVTALESAKIATDLLAVFHVTDEDATVKVSIPEDSDVEGTVTILETSDQDRDKNGKFECIMEDMDLQTMDTFSVRRIPEGCALVLRSFLDWSTANKYSFTVRATDQADAAQRKSAVATVTIHVQDTNNHSPEFLQTSYWVSLPNDANIGTTVLTVKAYDLDEGDNAKITYKLSNDMFDVHPSKGVITLKQGFGSVTNRKYEFSVRATDQGTPNRQSAVSVSVSVHSLSFIPPKFITSVYRTVVPENFSTGVMRLTVHAEKSVGVRSSIEYYIVGGDPQDRFSVGTRSGVFTLRKSLDYEKAKQHVLVVRAVQKGLSRDIPSLPTEVKVFVNVTDVNDNYPRFALPRDPLVTSVNEFQPAGAVVATVKAFDKDTGNHSLITYGLKNLYNPYSGDFQIHRTLGTITTTKELLHSQGATRSFVVTATDSSHPFRKAEAKVVVMINRAIPPPQFDKEEFAEFIPENIHVGKYHFFHLHRCNRRGCQNARSFLKYEFVSGNGGKLWCLDITGKIRVNRRLHNEQGTSHHLKITVHDGSRVYRRLTALFNVDDVNDNAPKFTSNSYKFYILENAPEYHSDARSVGKFEIVPDSGLLKTARVLDREIMYQHVITVRAEDHGNPRLSSLTRVTVVVLDINDNDPVFATDIFSTWVPVDMKIGSSIFAVVAFDEDWGENGVLRYSVFGRNAEKFISLDPADGSIVLSRPLTSLKPIKFTVMARDLGNPVRNATADVVISINAVPGPPRFLFPSYVTRVVENEKAGTEVVRLEVARVDPVISFAFLNGNDKGDFHLRGETGLITTARPLDYETVSRYELIVMATDSSNKMNYVKVVVQVENVNDNEPVFVGVRGGMLEGQILVDAIAYSNVMWVKARDRDTVDIITYKILDEHAASYFRIDFEGRLRTRKALTGLQSPYVFKIEASDSGIPSKRAVTSVRLVLLKYHTQQKELQATVAEDVKQDATVIKVKDSAGIKNARFSIIYPVGSPFDINEETGSLNSVRPLDFETIQNYSIIVQVQNSLDLNDYTNIDVVIKILDVNDNSPIFTMEKTRGLYLAKVNRNPVQGTVVYTLTASDRDSTGHLRYSLVSSDFNSFFEVEAESGNVKTRGQQGGLLTADFYNLTVRVSDSDTPSRHAEALLTVQVGEYPPVFGEEEYVFNVEENTQKGFTIGYIKARSFSGASLSYRVVHGTQTQNKVSLDSNTGRLALPDPLDYERDSNVYYLRIRAEEVGSRFSRRQSSEVNVQILLKDLNDNSPEFSQQRYRYTLPESAPVGTTVLSVIAQDSDSGIYGQFRYYVENPFFAVNLFTGEITTTKPLDYETASSHTFVVLAQDGGSPALNGTAWVEVTLTNMNDNPPRFTQTIYNEYVTEDAGPGELVTTVQASDLDLDQVSYNIMSGDNRSNFVIDSRTGVVRLVKHRQPNLVGPLYVLNISESQACVQRL</sequence>
<dbReference type="PROSITE" id="PS50268">
    <property type="entry name" value="CADHERIN_2"/>
    <property type="match status" value="16"/>
</dbReference>
<comment type="subcellular location">
    <subcellularLocation>
        <location evidence="1">Membrane</location>
    </subcellularLocation>
</comment>
<feature type="domain" description="Cadherin" evidence="9">
    <location>
        <begin position="401"/>
        <end position="511"/>
    </location>
</feature>
<feature type="domain" description="Cadherin" evidence="9">
    <location>
        <begin position="1317"/>
        <end position="1416"/>
    </location>
</feature>
<feature type="domain" description="Cadherin" evidence="9">
    <location>
        <begin position="125"/>
        <end position="271"/>
    </location>
</feature>
<evidence type="ECO:0000256" key="3">
    <source>
        <dbReference type="ARBA" id="ARBA00022737"/>
    </source>
</evidence>
<evidence type="ECO:0000256" key="4">
    <source>
        <dbReference type="ARBA" id="ARBA00022837"/>
    </source>
</evidence>
<dbReference type="InterPro" id="IPR020894">
    <property type="entry name" value="Cadherin_CS"/>
</dbReference>
<evidence type="ECO:0000256" key="2">
    <source>
        <dbReference type="ARBA" id="ARBA00022692"/>
    </source>
</evidence>
<dbReference type="Proteomes" id="UP001159427">
    <property type="component" value="Unassembled WGS sequence"/>
</dbReference>
<dbReference type="PROSITE" id="PS00232">
    <property type="entry name" value="CADHERIN_1"/>
    <property type="match status" value="5"/>
</dbReference>
<feature type="domain" description="Cadherin" evidence="9">
    <location>
        <begin position="1629"/>
        <end position="1729"/>
    </location>
</feature>
<evidence type="ECO:0000256" key="8">
    <source>
        <dbReference type="PROSITE-ProRule" id="PRU00043"/>
    </source>
</evidence>
<feature type="domain" description="Cadherin" evidence="9">
    <location>
        <begin position="1421"/>
        <end position="1514"/>
    </location>
</feature>
<feature type="domain" description="Cadherin" evidence="9">
    <location>
        <begin position="613"/>
        <end position="720"/>
    </location>
</feature>
<name>A0ABN8MNJ8_9CNID</name>